<keyword evidence="6 9" id="KW-0812">Transmembrane</keyword>
<dbReference type="GO" id="GO:0005351">
    <property type="term" value="F:carbohydrate:proton symporter activity"/>
    <property type="evidence" value="ECO:0007669"/>
    <property type="project" value="TreeGrafter"/>
</dbReference>
<feature type="transmembrane region" description="Helical" evidence="9">
    <location>
        <begin position="252"/>
        <end position="275"/>
    </location>
</feature>
<dbReference type="PROSITE" id="PS50850">
    <property type="entry name" value="MFS"/>
    <property type="match status" value="1"/>
</dbReference>
<feature type="transmembrane region" description="Helical" evidence="9">
    <location>
        <begin position="46"/>
        <end position="70"/>
    </location>
</feature>
<feature type="transmembrane region" description="Helical" evidence="9">
    <location>
        <begin position="172"/>
        <end position="192"/>
    </location>
</feature>
<keyword evidence="8 9" id="KW-0472">Membrane</keyword>
<accession>A0A2U0SP08</accession>
<sequence length="392" mass="43019">MLSPTHSEQKANVVAFAFLLIAFLTGIASSFQLPTLSLFLSREIHVSPFLIGLFYSINAVMGIALSQILARYSDKLDDRRKIMMICCLVVVCGCLIFAYSRNYYVLAFLGTFLLGLGASSNPQSFALAREYAESSGREAVMFTTIMRTQISLAWIVGPPLSFSIALGWGFDYMYLVAASAFLLCALISVLLLPKIQRSSQQKSVATNISTKSDKKSIFYLFITCFLVMGCNGMYLINMPLYVIHELHLPERLAGILMGTAAGLEIPIMLLAGYLTKFLSKKTLILTALCAGLLFYLGLFIAEKTWELIALQLFNAIIIGIVATIGMVYFQDLMPTQMGSATTLFSNAAKSSWIVSGPLAGIIAEHWHYSSVFYLAFGILIIATLCFAQVKSA</sequence>
<evidence type="ECO:0000256" key="3">
    <source>
        <dbReference type="ARBA" id="ARBA00022448"/>
    </source>
</evidence>
<feature type="domain" description="Major facilitator superfamily (MFS) profile" evidence="10">
    <location>
        <begin position="10"/>
        <end position="392"/>
    </location>
</feature>
<dbReference type="RefSeq" id="WP_116632075.1">
    <property type="nucleotide sequence ID" value="NZ_QENU01000009.1"/>
</dbReference>
<dbReference type="Proteomes" id="UP000245909">
    <property type="component" value="Unassembled WGS sequence"/>
</dbReference>
<evidence type="ECO:0000259" key="10">
    <source>
        <dbReference type="PROSITE" id="PS50850"/>
    </source>
</evidence>
<dbReference type="InterPro" id="IPR011701">
    <property type="entry name" value="MFS"/>
</dbReference>
<evidence type="ECO:0000313" key="11">
    <source>
        <dbReference type="EMBL" id="PVX33090.1"/>
    </source>
</evidence>
<dbReference type="InterPro" id="IPR020846">
    <property type="entry name" value="MFS_dom"/>
</dbReference>
<dbReference type="CDD" id="cd17471">
    <property type="entry name" value="MFS_Set"/>
    <property type="match status" value="1"/>
</dbReference>
<comment type="caution">
    <text evidence="11">The sequence shown here is derived from an EMBL/GenBank/DDBJ whole genome shotgun (WGS) entry which is preliminary data.</text>
</comment>
<feature type="transmembrane region" description="Helical" evidence="9">
    <location>
        <begin position="371"/>
        <end position="389"/>
    </location>
</feature>
<organism evidence="11 12">
    <name type="scientific">Alitibacter langaaensis DSM 22999</name>
    <dbReference type="NCBI Taxonomy" id="1122935"/>
    <lineage>
        <taxon>Bacteria</taxon>
        <taxon>Pseudomonadati</taxon>
        <taxon>Pseudomonadota</taxon>
        <taxon>Gammaproteobacteria</taxon>
        <taxon>Pasteurellales</taxon>
        <taxon>Pasteurellaceae</taxon>
        <taxon>Alitibacter</taxon>
    </lineage>
</organism>
<evidence type="ECO:0000256" key="6">
    <source>
        <dbReference type="ARBA" id="ARBA00022692"/>
    </source>
</evidence>
<dbReference type="PANTHER" id="PTHR23535:SF2">
    <property type="entry name" value="SUGAR EFFLUX TRANSPORTER A-RELATED"/>
    <property type="match status" value="1"/>
</dbReference>
<feature type="transmembrane region" description="Helical" evidence="9">
    <location>
        <begin position="307"/>
        <end position="329"/>
    </location>
</feature>
<keyword evidence="4" id="KW-1003">Cell membrane</keyword>
<dbReference type="OrthoDB" id="7337792at2"/>
<dbReference type="GO" id="GO:0036448">
    <property type="term" value="P:cellular response to glucose-phosphate stress"/>
    <property type="evidence" value="ECO:0007669"/>
    <property type="project" value="TreeGrafter"/>
</dbReference>
<name>A0A2U0SP08_9PAST</name>
<feature type="transmembrane region" description="Helical" evidence="9">
    <location>
        <begin position="282"/>
        <end position="301"/>
    </location>
</feature>
<reference evidence="11 12" key="1">
    <citation type="submission" date="2018-05" db="EMBL/GenBank/DDBJ databases">
        <title>Genomic Encyclopedia of Type Strains, Phase IV (KMG-IV): sequencing the most valuable type-strain genomes for metagenomic binning, comparative biology and taxonomic classification.</title>
        <authorList>
            <person name="Goeker M."/>
        </authorList>
    </citation>
    <scope>NUCLEOTIDE SEQUENCE [LARGE SCALE GENOMIC DNA]</scope>
    <source>
        <strain evidence="11 12">DSM 22999</strain>
    </source>
</reference>
<feature type="transmembrane region" description="Helical" evidence="9">
    <location>
        <begin position="217"/>
        <end position="240"/>
    </location>
</feature>
<evidence type="ECO:0000256" key="1">
    <source>
        <dbReference type="ARBA" id="ARBA00004651"/>
    </source>
</evidence>
<gene>
    <name evidence="11" type="ORF">C8D76_10956</name>
</gene>
<comment type="subcellular location">
    <subcellularLocation>
        <location evidence="1">Cell membrane</location>
        <topology evidence="1">Multi-pass membrane protein</topology>
    </subcellularLocation>
</comment>
<evidence type="ECO:0000256" key="8">
    <source>
        <dbReference type="ARBA" id="ARBA00023136"/>
    </source>
</evidence>
<proteinExistence type="inferred from homology"/>
<dbReference type="AlphaFoldDB" id="A0A2U0SP08"/>
<keyword evidence="7 9" id="KW-1133">Transmembrane helix</keyword>
<feature type="transmembrane region" description="Helical" evidence="9">
    <location>
        <begin position="105"/>
        <end position="127"/>
    </location>
</feature>
<dbReference type="SUPFAM" id="SSF103473">
    <property type="entry name" value="MFS general substrate transporter"/>
    <property type="match status" value="1"/>
</dbReference>
<evidence type="ECO:0000256" key="9">
    <source>
        <dbReference type="SAM" id="Phobius"/>
    </source>
</evidence>
<evidence type="ECO:0000256" key="2">
    <source>
        <dbReference type="ARBA" id="ARBA00006523"/>
    </source>
</evidence>
<dbReference type="EMBL" id="QENU01000009">
    <property type="protein sequence ID" value="PVX33090.1"/>
    <property type="molecule type" value="Genomic_DNA"/>
</dbReference>
<dbReference type="PANTHER" id="PTHR23535">
    <property type="entry name" value="SUGAR EFFLUX TRANSPORTER A-RELATED"/>
    <property type="match status" value="1"/>
</dbReference>
<feature type="transmembrane region" description="Helical" evidence="9">
    <location>
        <begin position="82"/>
        <end position="99"/>
    </location>
</feature>
<keyword evidence="5" id="KW-0762">Sugar transport</keyword>
<dbReference type="GO" id="GO:0005886">
    <property type="term" value="C:plasma membrane"/>
    <property type="evidence" value="ECO:0007669"/>
    <property type="project" value="UniProtKB-SubCell"/>
</dbReference>
<dbReference type="GO" id="GO:1904659">
    <property type="term" value="P:D-glucose transmembrane transport"/>
    <property type="evidence" value="ECO:0007669"/>
    <property type="project" value="TreeGrafter"/>
</dbReference>
<keyword evidence="3" id="KW-0813">Transport</keyword>
<evidence type="ECO:0000256" key="5">
    <source>
        <dbReference type="ARBA" id="ARBA00022597"/>
    </source>
</evidence>
<dbReference type="FunFam" id="1.20.1250.20:FF:000125">
    <property type="entry name" value="Sugar efflux transporter SetB"/>
    <property type="match status" value="1"/>
</dbReference>
<evidence type="ECO:0000313" key="12">
    <source>
        <dbReference type="Proteomes" id="UP000245909"/>
    </source>
</evidence>
<dbReference type="InterPro" id="IPR036259">
    <property type="entry name" value="MFS_trans_sf"/>
</dbReference>
<dbReference type="Pfam" id="PF07690">
    <property type="entry name" value="MFS_1"/>
    <property type="match status" value="1"/>
</dbReference>
<dbReference type="GO" id="GO:0015767">
    <property type="term" value="P:lactose transport"/>
    <property type="evidence" value="ECO:0007669"/>
    <property type="project" value="TreeGrafter"/>
</dbReference>
<comment type="similarity">
    <text evidence="2">Belongs to the major facilitator superfamily. Set transporter family.</text>
</comment>
<keyword evidence="12" id="KW-1185">Reference proteome</keyword>
<dbReference type="Gene3D" id="1.20.1250.20">
    <property type="entry name" value="MFS general substrate transporter like domains"/>
    <property type="match status" value="2"/>
</dbReference>
<evidence type="ECO:0000256" key="7">
    <source>
        <dbReference type="ARBA" id="ARBA00022989"/>
    </source>
</evidence>
<evidence type="ECO:0000256" key="4">
    <source>
        <dbReference type="ARBA" id="ARBA00022475"/>
    </source>
</evidence>
<protein>
    <submittedName>
        <fullName evidence="11">SET family sugar efflux transporter-like MFS transporter</fullName>
    </submittedName>
</protein>